<dbReference type="OrthoDB" id="6017at2759"/>
<evidence type="ECO:0000256" key="4">
    <source>
        <dbReference type="ARBA" id="ARBA00023015"/>
    </source>
</evidence>
<dbReference type="GO" id="GO:0016586">
    <property type="term" value="C:RSC-type complex"/>
    <property type="evidence" value="ECO:0007669"/>
    <property type="project" value="InterPro"/>
</dbReference>
<dbReference type="AlphaFoldDB" id="A0A5C5G300"/>
<dbReference type="CDD" id="cd04369">
    <property type="entry name" value="Bromodomain"/>
    <property type="match status" value="2"/>
</dbReference>
<feature type="compositionally biased region" description="Polar residues" evidence="9">
    <location>
        <begin position="276"/>
        <end position="285"/>
    </location>
</feature>
<keyword evidence="12" id="KW-1185">Reference proteome</keyword>
<name>A0A5C5G300_9BASI</name>
<comment type="subcellular location">
    <subcellularLocation>
        <location evidence="1">Nucleus</location>
    </subcellularLocation>
</comment>
<feature type="region of interest" description="Disordered" evidence="9">
    <location>
        <begin position="104"/>
        <end position="141"/>
    </location>
</feature>
<dbReference type="GO" id="GO:0006368">
    <property type="term" value="P:transcription elongation by RNA polymerase II"/>
    <property type="evidence" value="ECO:0007669"/>
    <property type="project" value="TreeGrafter"/>
</dbReference>
<evidence type="ECO:0000256" key="5">
    <source>
        <dbReference type="ARBA" id="ARBA00023117"/>
    </source>
</evidence>
<feature type="compositionally biased region" description="Basic and acidic residues" evidence="9">
    <location>
        <begin position="109"/>
        <end position="118"/>
    </location>
</feature>
<organism evidence="11 12">
    <name type="scientific">Rhodotorula diobovata</name>
    <dbReference type="NCBI Taxonomy" id="5288"/>
    <lineage>
        <taxon>Eukaryota</taxon>
        <taxon>Fungi</taxon>
        <taxon>Dikarya</taxon>
        <taxon>Basidiomycota</taxon>
        <taxon>Pucciniomycotina</taxon>
        <taxon>Microbotryomycetes</taxon>
        <taxon>Sporidiobolales</taxon>
        <taxon>Sporidiobolaceae</taxon>
        <taxon>Rhodotorula</taxon>
    </lineage>
</organism>
<dbReference type="InterPro" id="IPR037382">
    <property type="entry name" value="Rsc/polybromo"/>
</dbReference>
<dbReference type="SMART" id="SM00297">
    <property type="entry name" value="BROMO"/>
    <property type="match status" value="2"/>
</dbReference>
<dbReference type="InterPro" id="IPR036427">
    <property type="entry name" value="Bromodomain-like_sf"/>
</dbReference>
<accession>A0A5C5G300</accession>
<dbReference type="PROSITE" id="PS50014">
    <property type="entry name" value="BROMODOMAIN_2"/>
    <property type="match status" value="2"/>
</dbReference>
<reference evidence="11 12" key="1">
    <citation type="submission" date="2019-03" db="EMBL/GenBank/DDBJ databases">
        <title>Rhodosporidium diobovatum UCD-FST 08-225 genome sequencing, assembly, and annotation.</title>
        <authorList>
            <person name="Fakankun I.U."/>
            <person name="Fristensky B."/>
            <person name="Levin D.B."/>
        </authorList>
    </citation>
    <scope>NUCLEOTIDE SEQUENCE [LARGE SCALE GENOMIC DNA]</scope>
    <source>
        <strain evidence="11 12">UCD-FST 08-225</strain>
    </source>
</reference>
<feature type="domain" description="Bromo" evidence="10">
    <location>
        <begin position="161"/>
        <end position="231"/>
    </location>
</feature>
<evidence type="ECO:0000256" key="7">
    <source>
        <dbReference type="ARBA" id="ARBA00023242"/>
    </source>
</evidence>
<keyword evidence="11" id="KW-0031">Aminopeptidase</keyword>
<feature type="region of interest" description="Disordered" evidence="9">
    <location>
        <begin position="384"/>
        <end position="416"/>
    </location>
</feature>
<dbReference type="GO" id="GO:0003682">
    <property type="term" value="F:chromatin binding"/>
    <property type="evidence" value="ECO:0007669"/>
    <property type="project" value="TreeGrafter"/>
</dbReference>
<evidence type="ECO:0000256" key="2">
    <source>
        <dbReference type="ARBA" id="ARBA00022737"/>
    </source>
</evidence>
<comment type="caution">
    <text evidence="11">The sequence shown here is derived from an EMBL/GenBank/DDBJ whole genome shotgun (WGS) entry which is preliminary data.</text>
</comment>
<dbReference type="Gene3D" id="1.20.920.10">
    <property type="entry name" value="Bromodomain-like"/>
    <property type="match status" value="2"/>
</dbReference>
<feature type="compositionally biased region" description="Polar residues" evidence="9">
    <location>
        <begin position="384"/>
        <end position="395"/>
    </location>
</feature>
<dbReference type="Pfam" id="PF00439">
    <property type="entry name" value="Bromodomain"/>
    <property type="match status" value="2"/>
</dbReference>
<evidence type="ECO:0000256" key="9">
    <source>
        <dbReference type="SAM" id="MobiDB-lite"/>
    </source>
</evidence>
<keyword evidence="5 8" id="KW-0103">Bromodomain</keyword>
<dbReference type="PROSITE" id="PS00633">
    <property type="entry name" value="BROMODOMAIN_1"/>
    <property type="match status" value="1"/>
</dbReference>
<keyword evidence="2" id="KW-0677">Repeat</keyword>
<dbReference type="PANTHER" id="PTHR16062:SF19">
    <property type="entry name" value="PROTEIN POLYBROMO-1"/>
    <property type="match status" value="1"/>
</dbReference>
<feature type="region of interest" description="Disordered" evidence="9">
    <location>
        <begin position="579"/>
        <end position="600"/>
    </location>
</feature>
<keyword evidence="6" id="KW-0804">Transcription</keyword>
<keyword evidence="4" id="KW-0805">Transcription regulation</keyword>
<keyword evidence="3" id="KW-0156">Chromatin regulator</keyword>
<sequence length="610" mass="65018">MTQSSVTDAPSRDSPARPLYYAFSELPSRQDYPDYYKMIKKPISFTEVKAKLDARQYACLADLRTDFNQIYVNAKRYNAPGSGIFLDAKKQHKLLKETYAVMTGEAPPPEEHDEHEEAAPQPPRQRTRETGSGGGGGGKVATLRPWLHGKLDEVTALEDANGRNYAENFHVLPDRNLWPDYYQLIADPMAFEIVRQRVDKGHYKAVEPFYQDVMTIFENAMFYNEQASRIWKDAMVLKKHFGDIMQEEPPEYVPSKKAKRRSEPDIKVSGPAPSTGPGSRRQSSAFPAGEEGASEVGGYADEDASEDEASRHGSVAPVAQQQPPFAGVAQPKTEDLPVGDPYALPGGSPALAATLSLPDNPLLGLASASAALLNSPFPPAGSPSLGTMLNGSSSPVLPVNGRPLPGNNPSAAPDASTTFHPRLVARHASASLARPPLVSRFELRCSPSGATYSLDNSSVRQHALAVPSDTEHVEIRPVLASAAAESSSSSSSSKGKSRASASSSAVAACIVAARTRPAALVALEEVAELPPAPGLVPDPTSGDLAIDVAPASSVAGGQAKRYGLKPRRGLSTVEFVAGPAAGAEAQEGEGEREGEGLREGEEVYRVFVTR</sequence>
<dbReference type="GO" id="GO:0004177">
    <property type="term" value="F:aminopeptidase activity"/>
    <property type="evidence" value="ECO:0007669"/>
    <property type="project" value="UniProtKB-KW"/>
</dbReference>
<evidence type="ECO:0000313" key="11">
    <source>
        <dbReference type="EMBL" id="TNY22789.1"/>
    </source>
</evidence>
<evidence type="ECO:0000313" key="12">
    <source>
        <dbReference type="Proteomes" id="UP000311382"/>
    </source>
</evidence>
<keyword evidence="11" id="KW-0378">Hydrolase</keyword>
<dbReference type="Proteomes" id="UP000311382">
    <property type="component" value="Unassembled WGS sequence"/>
</dbReference>
<protein>
    <submittedName>
        <fullName evidence="11">Methionine aminopeptidase</fullName>
    </submittedName>
</protein>
<gene>
    <name evidence="11" type="ORF">DMC30DRAFT_348328</name>
</gene>
<feature type="compositionally biased region" description="Basic and acidic residues" evidence="9">
    <location>
        <begin position="589"/>
        <end position="600"/>
    </location>
</feature>
<feature type="domain" description="Bromo" evidence="10">
    <location>
        <begin position="15"/>
        <end position="85"/>
    </location>
</feature>
<evidence type="ECO:0000259" key="10">
    <source>
        <dbReference type="PROSITE" id="PS50014"/>
    </source>
</evidence>
<dbReference type="InterPro" id="IPR001487">
    <property type="entry name" value="Bromodomain"/>
</dbReference>
<dbReference type="GO" id="GO:0006338">
    <property type="term" value="P:chromatin remodeling"/>
    <property type="evidence" value="ECO:0007669"/>
    <property type="project" value="InterPro"/>
</dbReference>
<dbReference type="PRINTS" id="PR00503">
    <property type="entry name" value="BROMODOMAIN"/>
</dbReference>
<evidence type="ECO:0000256" key="8">
    <source>
        <dbReference type="PROSITE-ProRule" id="PRU00035"/>
    </source>
</evidence>
<evidence type="ECO:0000256" key="6">
    <source>
        <dbReference type="ARBA" id="ARBA00023163"/>
    </source>
</evidence>
<keyword evidence="11" id="KW-0645">Protease</keyword>
<feature type="region of interest" description="Disordered" evidence="9">
    <location>
        <begin position="248"/>
        <end position="352"/>
    </location>
</feature>
<evidence type="ECO:0000256" key="1">
    <source>
        <dbReference type="ARBA" id="ARBA00004123"/>
    </source>
</evidence>
<dbReference type="InterPro" id="IPR018359">
    <property type="entry name" value="Bromodomain_CS"/>
</dbReference>
<dbReference type="STRING" id="5288.A0A5C5G300"/>
<evidence type="ECO:0000256" key="3">
    <source>
        <dbReference type="ARBA" id="ARBA00022853"/>
    </source>
</evidence>
<proteinExistence type="predicted"/>
<dbReference type="EMBL" id="SOZI01000020">
    <property type="protein sequence ID" value="TNY22789.1"/>
    <property type="molecule type" value="Genomic_DNA"/>
</dbReference>
<feature type="compositionally biased region" description="Polar residues" evidence="9">
    <location>
        <begin position="407"/>
        <end position="416"/>
    </location>
</feature>
<dbReference type="SUPFAM" id="SSF47370">
    <property type="entry name" value="Bromodomain"/>
    <property type="match status" value="2"/>
</dbReference>
<keyword evidence="7" id="KW-0539">Nucleus</keyword>
<dbReference type="PANTHER" id="PTHR16062">
    <property type="entry name" value="SWI/SNF-RELATED"/>
    <property type="match status" value="1"/>
</dbReference>